<proteinExistence type="predicted"/>
<keyword evidence="2" id="KW-1185">Reference proteome</keyword>
<comment type="caution">
    <text evidence="1">The sequence shown here is derived from an EMBL/GenBank/DDBJ whole genome shotgun (WGS) entry which is preliminary data.</text>
</comment>
<dbReference type="RefSeq" id="WP_170217606.1">
    <property type="nucleotide sequence ID" value="NZ_CP144375.1"/>
</dbReference>
<accession>A0A3E0HKM4</accession>
<name>A0A3E0HKM4_9PSEU</name>
<dbReference type="AlphaFoldDB" id="A0A3E0HKM4"/>
<dbReference type="Proteomes" id="UP000256269">
    <property type="component" value="Unassembled WGS sequence"/>
</dbReference>
<sequence length="49" mass="5391">MRRSIWLWLLLAVLVVLLLGLLFGGYRKGAVVNAPSPTSPVPSHTVVYE</sequence>
<dbReference type="EMBL" id="QUNO01000006">
    <property type="protein sequence ID" value="REH46967.1"/>
    <property type="molecule type" value="Genomic_DNA"/>
</dbReference>
<reference evidence="1 2" key="1">
    <citation type="submission" date="2018-08" db="EMBL/GenBank/DDBJ databases">
        <title>Genomic Encyclopedia of Archaeal and Bacterial Type Strains, Phase II (KMG-II): from individual species to whole genera.</title>
        <authorList>
            <person name="Goeker M."/>
        </authorList>
    </citation>
    <scope>NUCLEOTIDE SEQUENCE [LARGE SCALE GENOMIC DNA]</scope>
    <source>
        <strain evidence="1 2">DSM 45791</strain>
    </source>
</reference>
<evidence type="ECO:0000313" key="1">
    <source>
        <dbReference type="EMBL" id="REH46967.1"/>
    </source>
</evidence>
<organism evidence="1 2">
    <name type="scientific">Kutzneria buriramensis</name>
    <dbReference type="NCBI Taxonomy" id="1045776"/>
    <lineage>
        <taxon>Bacteria</taxon>
        <taxon>Bacillati</taxon>
        <taxon>Actinomycetota</taxon>
        <taxon>Actinomycetes</taxon>
        <taxon>Pseudonocardiales</taxon>
        <taxon>Pseudonocardiaceae</taxon>
        <taxon>Kutzneria</taxon>
    </lineage>
</organism>
<protein>
    <submittedName>
        <fullName evidence="1">Uncharacterized protein</fullName>
    </submittedName>
</protein>
<evidence type="ECO:0000313" key="2">
    <source>
        <dbReference type="Proteomes" id="UP000256269"/>
    </source>
</evidence>
<gene>
    <name evidence="1" type="ORF">BCF44_106131</name>
</gene>